<dbReference type="PROSITE" id="PS50850">
    <property type="entry name" value="MFS"/>
    <property type="match status" value="1"/>
</dbReference>
<accession>A0AAV4WBY7</accession>
<keyword evidence="10" id="KW-1185">Reference proteome</keyword>
<organism evidence="9 10">
    <name type="scientific">Caerostris darwini</name>
    <dbReference type="NCBI Taxonomy" id="1538125"/>
    <lineage>
        <taxon>Eukaryota</taxon>
        <taxon>Metazoa</taxon>
        <taxon>Ecdysozoa</taxon>
        <taxon>Arthropoda</taxon>
        <taxon>Chelicerata</taxon>
        <taxon>Arachnida</taxon>
        <taxon>Araneae</taxon>
        <taxon>Araneomorphae</taxon>
        <taxon>Entelegynae</taxon>
        <taxon>Araneoidea</taxon>
        <taxon>Araneidae</taxon>
        <taxon>Caerostris</taxon>
    </lineage>
</organism>
<feature type="transmembrane region" description="Helical" evidence="7">
    <location>
        <begin position="473"/>
        <end position="491"/>
    </location>
</feature>
<feature type="transmembrane region" description="Helical" evidence="7">
    <location>
        <begin position="120"/>
        <end position="140"/>
    </location>
</feature>
<comment type="caution">
    <text evidence="9">The sequence shown here is derived from an EMBL/GenBank/DDBJ whole genome shotgun (WGS) entry which is preliminary data.</text>
</comment>
<evidence type="ECO:0000259" key="8">
    <source>
        <dbReference type="PROSITE" id="PS50850"/>
    </source>
</evidence>
<dbReference type="Gene3D" id="1.20.1250.20">
    <property type="entry name" value="MFS general substrate transporter like domains"/>
    <property type="match status" value="2"/>
</dbReference>
<dbReference type="FunFam" id="1.20.1250.20:FF:000423">
    <property type="entry name" value="Putative inorganic phosphate cotransporter-like Protein"/>
    <property type="match status" value="1"/>
</dbReference>
<reference evidence="9 10" key="1">
    <citation type="submission" date="2021-06" db="EMBL/GenBank/DDBJ databases">
        <title>Caerostris darwini draft genome.</title>
        <authorList>
            <person name="Kono N."/>
            <person name="Arakawa K."/>
        </authorList>
    </citation>
    <scope>NUCLEOTIDE SEQUENCE [LARGE SCALE GENOMIC DNA]</scope>
</reference>
<dbReference type="GO" id="GO:0015293">
    <property type="term" value="F:symporter activity"/>
    <property type="evidence" value="ECO:0007669"/>
    <property type="project" value="UniProtKB-KW"/>
</dbReference>
<feature type="transmembrane region" description="Helical" evidence="7">
    <location>
        <begin position="379"/>
        <end position="398"/>
    </location>
</feature>
<feature type="transmembrane region" description="Helical" evidence="7">
    <location>
        <begin position="240"/>
        <end position="261"/>
    </location>
</feature>
<feature type="transmembrane region" description="Helical" evidence="7">
    <location>
        <begin position="348"/>
        <end position="367"/>
    </location>
</feature>
<dbReference type="AlphaFoldDB" id="A0AAV4WBY7"/>
<keyword evidence="6 7" id="KW-0472">Membrane</keyword>
<feature type="transmembrane region" description="Helical" evidence="7">
    <location>
        <begin position="45"/>
        <end position="63"/>
    </location>
</feature>
<dbReference type="InterPro" id="IPR011701">
    <property type="entry name" value="MFS"/>
</dbReference>
<dbReference type="InterPro" id="IPR020846">
    <property type="entry name" value="MFS_dom"/>
</dbReference>
<keyword evidence="3 7" id="KW-0812">Transmembrane</keyword>
<dbReference type="FunFam" id="1.20.1250.20:FF:000003">
    <property type="entry name" value="Solute carrier family 17 member 3"/>
    <property type="match status" value="1"/>
</dbReference>
<evidence type="ECO:0000256" key="2">
    <source>
        <dbReference type="ARBA" id="ARBA00022448"/>
    </source>
</evidence>
<dbReference type="InterPro" id="IPR036259">
    <property type="entry name" value="MFS_trans_sf"/>
</dbReference>
<keyword evidence="5 7" id="KW-1133">Transmembrane helix</keyword>
<dbReference type="Pfam" id="PF07690">
    <property type="entry name" value="MFS_1"/>
    <property type="match status" value="1"/>
</dbReference>
<feature type="transmembrane region" description="Helical" evidence="7">
    <location>
        <begin position="206"/>
        <end position="228"/>
    </location>
</feature>
<name>A0AAV4WBY7_9ARAC</name>
<gene>
    <name evidence="9" type="primary">Slc17a1</name>
    <name evidence="9" type="ORF">CDAR_552911</name>
</gene>
<dbReference type="Proteomes" id="UP001054837">
    <property type="component" value="Unassembled WGS sequence"/>
</dbReference>
<protein>
    <recommendedName>
        <fullName evidence="8">Major facilitator superfamily (MFS) profile domain-containing protein</fullName>
    </recommendedName>
</protein>
<comment type="subcellular location">
    <subcellularLocation>
        <location evidence="1">Membrane</location>
        <topology evidence="1">Multi-pass membrane protein</topology>
    </subcellularLocation>
</comment>
<proteinExistence type="predicted"/>
<keyword evidence="2" id="KW-0813">Transport</keyword>
<dbReference type="PANTHER" id="PTHR11662">
    <property type="entry name" value="SOLUTE CARRIER FAMILY 17"/>
    <property type="match status" value="1"/>
</dbReference>
<dbReference type="SUPFAM" id="SSF103473">
    <property type="entry name" value="MFS general substrate transporter"/>
    <property type="match status" value="1"/>
</dbReference>
<feature type="transmembrane region" description="Helical" evidence="7">
    <location>
        <begin position="147"/>
        <end position="164"/>
    </location>
</feature>
<evidence type="ECO:0000256" key="6">
    <source>
        <dbReference type="ARBA" id="ARBA00023136"/>
    </source>
</evidence>
<evidence type="ECO:0000256" key="1">
    <source>
        <dbReference type="ARBA" id="ARBA00004141"/>
    </source>
</evidence>
<evidence type="ECO:0000256" key="7">
    <source>
        <dbReference type="SAM" id="Phobius"/>
    </source>
</evidence>
<dbReference type="EMBL" id="BPLQ01014384">
    <property type="protein sequence ID" value="GIY79339.1"/>
    <property type="molecule type" value="Genomic_DNA"/>
</dbReference>
<evidence type="ECO:0000313" key="10">
    <source>
        <dbReference type="Proteomes" id="UP001054837"/>
    </source>
</evidence>
<feature type="transmembrane region" description="Helical" evidence="7">
    <location>
        <begin position="404"/>
        <end position="427"/>
    </location>
</feature>
<evidence type="ECO:0000256" key="4">
    <source>
        <dbReference type="ARBA" id="ARBA00022847"/>
    </source>
</evidence>
<evidence type="ECO:0000313" key="9">
    <source>
        <dbReference type="EMBL" id="GIY79339.1"/>
    </source>
</evidence>
<dbReference type="GO" id="GO:0016020">
    <property type="term" value="C:membrane"/>
    <property type="evidence" value="ECO:0007669"/>
    <property type="project" value="UniProtKB-SubCell"/>
</dbReference>
<dbReference type="InterPro" id="IPR050382">
    <property type="entry name" value="MFS_Na/Anion_cotransporter"/>
</dbReference>
<dbReference type="PANTHER" id="PTHR11662:SF399">
    <property type="entry name" value="FI19708P1-RELATED"/>
    <property type="match status" value="1"/>
</dbReference>
<sequence>MVYGIFNIKSSRCLKFKWNLNATDKPEDGQGSEKKKGQSFLKRRYLVTWLGFLCSVVMHSQRLNLSIAMVAMVNSTTTTPSDSYRNTSECFVSNMNNTLHEVHHHRRGEFFWDPELQGHIIGSGFLGYLLAQIPGGILAGRFGTKPVLLVGLFGASICNLISPISAKQHAYFLFVVHLLRGIFQGLQQPSMSVLMSKWFPRNERGYLSAFIYCGYPMGAFIASLASGALCDLEFMGGWPLVFYAFGIVGVIVGLLMVFLFVEKPDDDPNISEAELQHILQNQDATITLKRPPTPWIKILTSVPTYGLIIALFGQYWMAFYFISVHPTYMGTVLNIPIKENGLLSSGPYIAQALTGFSACWLAFWLTRNRNTKVNTLRKGANTLSCIIFTIGVIGIYLSGCDTTWNVVCLFIATASVGFGFAGSLITAVDMSPTFCGVLMGFASTVGSFAGYAIPITVGLLTNGGQTLAQWRKMFLITAAVGAGSSVLFLAIGSTDIQPYDPALSKDVNMNSQTKSEDKESQMASC</sequence>
<feature type="transmembrane region" description="Helical" evidence="7">
    <location>
        <begin position="434"/>
        <end position="453"/>
    </location>
</feature>
<keyword evidence="4" id="KW-0769">Symport</keyword>
<evidence type="ECO:0000256" key="3">
    <source>
        <dbReference type="ARBA" id="ARBA00022692"/>
    </source>
</evidence>
<feature type="transmembrane region" description="Helical" evidence="7">
    <location>
        <begin position="305"/>
        <end position="328"/>
    </location>
</feature>
<dbReference type="GO" id="GO:0006820">
    <property type="term" value="P:monoatomic anion transport"/>
    <property type="evidence" value="ECO:0007669"/>
    <property type="project" value="TreeGrafter"/>
</dbReference>
<evidence type="ECO:0000256" key="5">
    <source>
        <dbReference type="ARBA" id="ARBA00022989"/>
    </source>
</evidence>
<feature type="domain" description="Major facilitator superfamily (MFS) profile" evidence="8">
    <location>
        <begin position="63"/>
        <end position="496"/>
    </location>
</feature>